<comment type="caution">
    <text evidence="1">The sequence shown here is derived from an EMBL/GenBank/DDBJ whole genome shotgun (WGS) entry which is preliminary data.</text>
</comment>
<sequence>MLITTPNLTRPDESYARLIATHEGLDEAGSHALNARLILILMNHIGDDAVLAEAMRLARETGTEAA</sequence>
<dbReference type="Pfam" id="PF10932">
    <property type="entry name" value="DUF2783"/>
    <property type="match status" value="1"/>
</dbReference>
<gene>
    <name evidence="1" type="ORF">GCM10010991_32410</name>
</gene>
<dbReference type="Proteomes" id="UP000598196">
    <property type="component" value="Unassembled WGS sequence"/>
</dbReference>
<dbReference type="EMBL" id="BMLP01000008">
    <property type="protein sequence ID" value="GGO37180.1"/>
    <property type="molecule type" value="Genomic_DNA"/>
</dbReference>
<evidence type="ECO:0000313" key="1">
    <source>
        <dbReference type="EMBL" id="GGO37180.1"/>
    </source>
</evidence>
<dbReference type="RefSeq" id="WP_146288060.1">
    <property type="nucleotide sequence ID" value="NZ_BMLP01000008.1"/>
</dbReference>
<reference evidence="1 2" key="1">
    <citation type="journal article" date="2014" name="Int. J. Syst. Evol. Microbiol.">
        <title>Complete genome sequence of Corynebacterium casei LMG S-19264T (=DSM 44701T), isolated from a smear-ripened cheese.</title>
        <authorList>
            <consortium name="US DOE Joint Genome Institute (JGI-PGF)"/>
            <person name="Walter F."/>
            <person name="Albersmeier A."/>
            <person name="Kalinowski J."/>
            <person name="Ruckert C."/>
        </authorList>
    </citation>
    <scope>NUCLEOTIDE SEQUENCE [LARGE SCALE GENOMIC DNA]</scope>
    <source>
        <strain evidence="1 2">CGMCC 1.7029</strain>
    </source>
</reference>
<dbReference type="AlphaFoldDB" id="A0A918DE68"/>
<dbReference type="InterPro" id="IPR021233">
    <property type="entry name" value="DUF2783"/>
</dbReference>
<evidence type="ECO:0008006" key="3">
    <source>
        <dbReference type="Google" id="ProtNLM"/>
    </source>
</evidence>
<accession>A0A918DE68</accession>
<name>A0A918DE68_9RHOB</name>
<evidence type="ECO:0000313" key="2">
    <source>
        <dbReference type="Proteomes" id="UP000598196"/>
    </source>
</evidence>
<proteinExistence type="predicted"/>
<dbReference type="OrthoDB" id="8420594at2"/>
<organism evidence="1 2">
    <name type="scientific">Gemmobacter aquaticus</name>
    <dbReference type="NCBI Taxonomy" id="490185"/>
    <lineage>
        <taxon>Bacteria</taxon>
        <taxon>Pseudomonadati</taxon>
        <taxon>Pseudomonadota</taxon>
        <taxon>Alphaproteobacteria</taxon>
        <taxon>Rhodobacterales</taxon>
        <taxon>Paracoccaceae</taxon>
        <taxon>Gemmobacter</taxon>
    </lineage>
</organism>
<protein>
    <recommendedName>
        <fullName evidence="3">DUF2783 domain-containing protein</fullName>
    </recommendedName>
</protein>
<keyword evidence="2" id="KW-1185">Reference proteome</keyword>